<evidence type="ECO:0000313" key="1">
    <source>
        <dbReference type="EMBL" id="RKH64378.1"/>
    </source>
</evidence>
<keyword evidence="2" id="KW-1185">Reference proteome</keyword>
<comment type="caution">
    <text evidence="1">The sequence shown here is derived from an EMBL/GenBank/DDBJ whole genome shotgun (WGS) entry which is preliminary data.</text>
</comment>
<protein>
    <submittedName>
        <fullName evidence="1">Uncharacterized protein</fullName>
    </submittedName>
</protein>
<reference evidence="2" key="1">
    <citation type="submission" date="2018-09" db="EMBL/GenBank/DDBJ databases">
        <authorList>
            <person name="Livingstone P.G."/>
            <person name="Whitworth D.E."/>
        </authorList>
    </citation>
    <scope>NUCLEOTIDE SEQUENCE [LARGE SCALE GENOMIC DNA]</scope>
    <source>
        <strain evidence="2">AB050A</strain>
    </source>
</reference>
<accession>A0A3A8Q870</accession>
<gene>
    <name evidence="1" type="ORF">D7W81_18690</name>
</gene>
<dbReference type="Proteomes" id="UP000267003">
    <property type="component" value="Unassembled WGS sequence"/>
</dbReference>
<dbReference type="EMBL" id="RAWK01000106">
    <property type="protein sequence ID" value="RKH64378.1"/>
    <property type="molecule type" value="Genomic_DNA"/>
</dbReference>
<evidence type="ECO:0000313" key="2">
    <source>
        <dbReference type="Proteomes" id="UP000267003"/>
    </source>
</evidence>
<dbReference type="AlphaFoldDB" id="A0A3A8Q870"/>
<sequence>MLLRLGTGSDEVLPADPAPSVRDLGAHAGFGQAWTSTSVRASVYLFDGYHDANAAEARLAKQVPEGQRGAGTVNGDLLLWTTVKTTDEAGRAIVERLLGAFAGEE</sequence>
<proteinExistence type="predicted"/>
<name>A0A3A8Q870_9BACT</name>
<organism evidence="1 2">
    <name type="scientific">Corallococcus aberystwythensis</name>
    <dbReference type="NCBI Taxonomy" id="2316722"/>
    <lineage>
        <taxon>Bacteria</taxon>
        <taxon>Pseudomonadati</taxon>
        <taxon>Myxococcota</taxon>
        <taxon>Myxococcia</taxon>
        <taxon>Myxococcales</taxon>
        <taxon>Cystobacterineae</taxon>
        <taxon>Myxococcaceae</taxon>
        <taxon>Corallococcus</taxon>
    </lineage>
</organism>